<dbReference type="PANTHER" id="PTHR24148">
    <property type="entry name" value="ANKYRIN REPEAT DOMAIN-CONTAINING PROTEIN 39 HOMOLOG-RELATED"/>
    <property type="match status" value="1"/>
</dbReference>
<comment type="caution">
    <text evidence="3">The sequence shown here is derived from an EMBL/GenBank/DDBJ whole genome shotgun (WGS) entry which is preliminary data.</text>
</comment>
<gene>
    <name evidence="3" type="ORF">PT974_09818</name>
</gene>
<accession>A0ABR0SHP8</accession>
<evidence type="ECO:0000313" key="4">
    <source>
        <dbReference type="Proteomes" id="UP001338125"/>
    </source>
</evidence>
<feature type="compositionally biased region" description="Basic and acidic residues" evidence="1">
    <location>
        <begin position="594"/>
        <end position="606"/>
    </location>
</feature>
<feature type="region of interest" description="Disordered" evidence="1">
    <location>
        <begin position="590"/>
        <end position="623"/>
    </location>
</feature>
<name>A0ABR0SHP8_9HYPO</name>
<dbReference type="PANTHER" id="PTHR24148:SF64">
    <property type="entry name" value="HETEROKARYON INCOMPATIBILITY DOMAIN-CONTAINING PROTEIN"/>
    <property type="match status" value="1"/>
</dbReference>
<feature type="domain" description="Heterokaryon incompatibility" evidence="2">
    <location>
        <begin position="111"/>
        <end position="272"/>
    </location>
</feature>
<evidence type="ECO:0000313" key="3">
    <source>
        <dbReference type="EMBL" id="KAK5991534.1"/>
    </source>
</evidence>
<dbReference type="Proteomes" id="UP001338125">
    <property type="component" value="Unassembled WGS sequence"/>
</dbReference>
<sequence length="856" mass="96942">MALPTMAPSFDGVPAAIYNQGTEEWAMKNSALPQPKPRISRQDAHFSRSDPKERWFGALKKLQPQQIGPQFKYSELDEGEIRILRIQKGTEKDQLKATLFKRKLEDVRGCYEALSYSWGKERPREEILIRDLDARLPPHAINSDTWRWAMRAVSGAPFQIRRNLQQALIKLRRVNDPVDLWVDAICIDQSDRGHREKERQLAMMDQIYNNASNVCIWLGEDYTGAESAFKLIKDIMNFKTFDTMVHQNKESWAHLINILKAPWFSRRWIIQEVALSRSATVHYGKEVVHWDDFADAVSLVLEKIPTMRHEFKDEIFEDVESTSASILVQTLNNICYKSEDGDILARLLDLETLVSTLLGFQATSPRDTIYSVLSLANDPPMQREPWTKLHVEQLQENHRLDGGGQQGIWELITLRPNYKLSTRDAFIAFVTRSIHKTKCLDIICRHWAPKITDGGIFHEKVPLPSWISDISKAPFGHPESSLGRQNGENLVAYQPYDQRKRYNACGSHPAEISMALDPFVNPGSAVPPSKSVPPISEVFGDSLAAEVTTGVSPSERYGNIESVIESPNLDPTSQRLTVPLPLSRPKSQFIHKSQTTEDLKKKTEGGHHRRTKSQAVSKRGSMRIDSSDVERMYQLSGIMVVGGIVIGKITNQSDVMRGGIIPGDWVRRLGWDASSTDNRVPDIIWRLLVADRAPRGGKPPSWYQRACLHGLIDPRTSDSEGNLHSVSPADRKISEMTSDYFYRVEAVVWNRRLFEAKVDQDTKLDIAKPKPETLQALKILRQNQLFGLGPRDSEVGDKVCVLFGCTVPVILRPVKSEADNSMYQLVGEAYVHGVMDGEAVLSRELIEKMRTSFMLC</sequence>
<organism evidence="3 4">
    <name type="scientific">Cladobotryum mycophilum</name>
    <dbReference type="NCBI Taxonomy" id="491253"/>
    <lineage>
        <taxon>Eukaryota</taxon>
        <taxon>Fungi</taxon>
        <taxon>Dikarya</taxon>
        <taxon>Ascomycota</taxon>
        <taxon>Pezizomycotina</taxon>
        <taxon>Sordariomycetes</taxon>
        <taxon>Hypocreomycetidae</taxon>
        <taxon>Hypocreales</taxon>
        <taxon>Hypocreaceae</taxon>
        <taxon>Cladobotryum</taxon>
    </lineage>
</organism>
<protein>
    <recommendedName>
        <fullName evidence="2">Heterokaryon incompatibility domain-containing protein</fullName>
    </recommendedName>
</protein>
<reference evidence="3 4" key="1">
    <citation type="submission" date="2024-01" db="EMBL/GenBank/DDBJ databases">
        <title>Complete genome of Cladobotryum mycophilum ATHUM6906.</title>
        <authorList>
            <person name="Christinaki A.C."/>
            <person name="Myridakis A.I."/>
            <person name="Kouvelis V.N."/>
        </authorList>
    </citation>
    <scope>NUCLEOTIDE SEQUENCE [LARGE SCALE GENOMIC DNA]</scope>
    <source>
        <strain evidence="3 4">ATHUM6906</strain>
    </source>
</reference>
<proteinExistence type="predicted"/>
<dbReference type="EMBL" id="JAVFKD010000014">
    <property type="protein sequence ID" value="KAK5991534.1"/>
    <property type="molecule type" value="Genomic_DNA"/>
</dbReference>
<dbReference type="InterPro" id="IPR010730">
    <property type="entry name" value="HET"/>
</dbReference>
<dbReference type="Pfam" id="PF26639">
    <property type="entry name" value="Het-6_barrel"/>
    <property type="match status" value="1"/>
</dbReference>
<dbReference type="InterPro" id="IPR052895">
    <property type="entry name" value="HetReg/Transcr_Mod"/>
</dbReference>
<evidence type="ECO:0000259" key="2">
    <source>
        <dbReference type="Pfam" id="PF06985"/>
    </source>
</evidence>
<keyword evidence="4" id="KW-1185">Reference proteome</keyword>
<evidence type="ECO:0000256" key="1">
    <source>
        <dbReference type="SAM" id="MobiDB-lite"/>
    </source>
</evidence>
<dbReference type="Pfam" id="PF06985">
    <property type="entry name" value="HET"/>
    <property type="match status" value="1"/>
</dbReference>